<reference evidence="1 2" key="1">
    <citation type="submission" date="2019-03" db="EMBL/GenBank/DDBJ databases">
        <title>Ramlibacter henchirensis DSM 14656, whole genome shotgun sequence.</title>
        <authorList>
            <person name="Zhang X."/>
            <person name="Feng G."/>
            <person name="Zhu H."/>
        </authorList>
    </citation>
    <scope>NUCLEOTIDE SEQUENCE [LARGE SCALE GENOMIC DNA]</scope>
    <source>
        <strain evidence="1 2">DSM 14656</strain>
    </source>
</reference>
<dbReference type="EMBL" id="SMLM01000003">
    <property type="protein sequence ID" value="TFZ00666.1"/>
    <property type="molecule type" value="Genomic_DNA"/>
</dbReference>
<dbReference type="AlphaFoldDB" id="A0A4Z0BMY3"/>
<evidence type="ECO:0000313" key="2">
    <source>
        <dbReference type="Proteomes" id="UP000298180"/>
    </source>
</evidence>
<sequence length="65" mass="7035">MTVHLHEPGEVAVMTPADIKKLAAEVERMRKLSAQSSSRAGLADAFNRLAVACWAKRRASSKGPM</sequence>
<evidence type="ECO:0000313" key="1">
    <source>
        <dbReference type="EMBL" id="TFZ00666.1"/>
    </source>
</evidence>
<organism evidence="1 2">
    <name type="scientific">Ramlibacter henchirensis</name>
    <dbReference type="NCBI Taxonomy" id="204072"/>
    <lineage>
        <taxon>Bacteria</taxon>
        <taxon>Pseudomonadati</taxon>
        <taxon>Pseudomonadota</taxon>
        <taxon>Betaproteobacteria</taxon>
        <taxon>Burkholderiales</taxon>
        <taxon>Comamonadaceae</taxon>
        <taxon>Ramlibacter</taxon>
    </lineage>
</organism>
<comment type="caution">
    <text evidence="1">The sequence shown here is derived from an EMBL/GenBank/DDBJ whole genome shotgun (WGS) entry which is preliminary data.</text>
</comment>
<gene>
    <name evidence="1" type="ORF">EZ313_19640</name>
</gene>
<proteinExistence type="predicted"/>
<protein>
    <submittedName>
        <fullName evidence="1">Uncharacterized protein</fullName>
    </submittedName>
</protein>
<dbReference type="RefSeq" id="WP_135265004.1">
    <property type="nucleotide sequence ID" value="NZ_SMLM01000003.1"/>
</dbReference>
<dbReference type="Proteomes" id="UP000298180">
    <property type="component" value="Unassembled WGS sequence"/>
</dbReference>
<accession>A0A4Z0BMY3</accession>
<keyword evidence="2" id="KW-1185">Reference proteome</keyword>
<name>A0A4Z0BMY3_9BURK</name>